<comment type="caution">
    <text evidence="2">The sequence shown here is derived from an EMBL/GenBank/DDBJ whole genome shotgun (WGS) entry which is preliminary data.</text>
</comment>
<dbReference type="STRING" id="268505.A0A2A9PMR7"/>
<dbReference type="Proteomes" id="UP000037136">
    <property type="component" value="Unassembled WGS sequence"/>
</dbReference>
<dbReference type="AlphaFoldDB" id="A0A2A9PMR7"/>
<proteinExistence type="predicted"/>
<reference evidence="2 3" key="1">
    <citation type="journal article" date="2015" name="BMC Genomics">
        <title>Gene expression during zombie ant biting behavior reflects the complexity underlying fungal parasitic behavioral manipulation.</title>
        <authorList>
            <person name="de Bekker C."/>
            <person name="Ohm R.A."/>
            <person name="Loreto R.G."/>
            <person name="Sebastian A."/>
            <person name="Albert I."/>
            <person name="Merrow M."/>
            <person name="Brachmann A."/>
            <person name="Hughes D.P."/>
        </authorList>
    </citation>
    <scope>NUCLEOTIDE SEQUENCE [LARGE SCALE GENOMIC DNA]</scope>
    <source>
        <strain evidence="2 3">SC16a</strain>
    </source>
</reference>
<dbReference type="OrthoDB" id="5151057at2759"/>
<dbReference type="EMBL" id="LAZP02000041">
    <property type="protein sequence ID" value="PFH62106.1"/>
    <property type="molecule type" value="Genomic_DNA"/>
</dbReference>
<organism evidence="2 3">
    <name type="scientific">Ophiocordyceps unilateralis</name>
    <name type="common">Zombie-ant fungus</name>
    <name type="synonym">Torrubia unilateralis</name>
    <dbReference type="NCBI Taxonomy" id="268505"/>
    <lineage>
        <taxon>Eukaryota</taxon>
        <taxon>Fungi</taxon>
        <taxon>Dikarya</taxon>
        <taxon>Ascomycota</taxon>
        <taxon>Pezizomycotina</taxon>
        <taxon>Sordariomycetes</taxon>
        <taxon>Hypocreomycetidae</taxon>
        <taxon>Hypocreales</taxon>
        <taxon>Ophiocordycipitaceae</taxon>
        <taxon>Ophiocordyceps</taxon>
    </lineage>
</organism>
<keyword evidence="3" id="KW-1185">Reference proteome</keyword>
<sequence length="182" mass="20348">MEACDDVARQQGFALAIHSKRPCARSRSHFHLPPLFRGAQVRQSPGRGRRRIQAPPYEDADDAVPLSSRHKVDLPRAWVVIGSSLARRRLIIMSFSPATEHREYRNEVLAKHLDDIIKAYEGGLRPVLSAAQLQSRAEEDGEVELAAISIKDINNARARHRQQQLASQTSTTLSSPEVINSE</sequence>
<evidence type="ECO:0000313" key="3">
    <source>
        <dbReference type="Proteomes" id="UP000037136"/>
    </source>
</evidence>
<feature type="region of interest" description="Disordered" evidence="1">
    <location>
        <begin position="41"/>
        <end position="64"/>
    </location>
</feature>
<reference evidence="2 3" key="2">
    <citation type="journal article" date="2017" name="Sci. Rep.">
        <title>Ant-infecting Ophiocordyceps genomes reveal a high diversity of potential behavioral manipulation genes and a possible major role for enterotoxins.</title>
        <authorList>
            <person name="de Bekker C."/>
            <person name="Ohm R.A."/>
            <person name="Evans H.C."/>
            <person name="Brachmann A."/>
            <person name="Hughes D.P."/>
        </authorList>
    </citation>
    <scope>NUCLEOTIDE SEQUENCE [LARGE SCALE GENOMIC DNA]</scope>
    <source>
        <strain evidence="2 3">SC16a</strain>
    </source>
</reference>
<evidence type="ECO:0000313" key="2">
    <source>
        <dbReference type="EMBL" id="PFH62106.1"/>
    </source>
</evidence>
<accession>A0A2A9PMR7</accession>
<protein>
    <submittedName>
        <fullName evidence="2">Uncharacterized protein</fullName>
    </submittedName>
</protein>
<evidence type="ECO:0000256" key="1">
    <source>
        <dbReference type="SAM" id="MobiDB-lite"/>
    </source>
</evidence>
<feature type="region of interest" description="Disordered" evidence="1">
    <location>
        <begin position="160"/>
        <end position="182"/>
    </location>
</feature>
<feature type="compositionally biased region" description="Low complexity" evidence="1">
    <location>
        <begin position="163"/>
        <end position="175"/>
    </location>
</feature>
<gene>
    <name evidence="2" type="ORF">XA68_15067</name>
</gene>
<name>A0A2A9PMR7_OPHUN</name>